<dbReference type="Pfam" id="PF00512">
    <property type="entry name" value="HisKA"/>
    <property type="match status" value="1"/>
</dbReference>
<dbReference type="RefSeq" id="WP_266055451.1">
    <property type="nucleotide sequence ID" value="NZ_JAPFQN010000003.1"/>
</dbReference>
<dbReference type="EMBL" id="JAPFQN010000003">
    <property type="protein sequence ID" value="MCX2743080.1"/>
    <property type="molecule type" value="Genomic_DNA"/>
</dbReference>
<feature type="transmembrane region" description="Helical" evidence="5">
    <location>
        <begin position="739"/>
        <end position="757"/>
    </location>
</feature>
<dbReference type="InterPro" id="IPR011047">
    <property type="entry name" value="Quinoprotein_ADH-like_sf"/>
</dbReference>
<dbReference type="InterPro" id="IPR003594">
    <property type="entry name" value="HATPase_dom"/>
</dbReference>
<dbReference type="EC" id="2.7.13.3" evidence="2"/>
<dbReference type="Gene3D" id="1.10.287.130">
    <property type="match status" value="1"/>
</dbReference>
<evidence type="ECO:0000256" key="5">
    <source>
        <dbReference type="SAM" id="Phobius"/>
    </source>
</evidence>
<dbReference type="CDD" id="cd00082">
    <property type="entry name" value="HisKA"/>
    <property type="match status" value="1"/>
</dbReference>
<keyword evidence="5" id="KW-1133">Transmembrane helix</keyword>
<accession>A0ABT3RPI4</accession>
<dbReference type="Pfam" id="PF07494">
    <property type="entry name" value="Reg_prop"/>
    <property type="match status" value="3"/>
</dbReference>
<keyword evidence="5" id="KW-0472">Membrane</keyword>
<dbReference type="SMART" id="SM00388">
    <property type="entry name" value="HisKA"/>
    <property type="match status" value="1"/>
</dbReference>
<dbReference type="PANTHER" id="PTHR43547">
    <property type="entry name" value="TWO-COMPONENT HISTIDINE KINASE"/>
    <property type="match status" value="1"/>
</dbReference>
<keyword evidence="4" id="KW-0175">Coiled coil</keyword>
<dbReference type="Pfam" id="PF02518">
    <property type="entry name" value="HATPase_c"/>
    <property type="match status" value="1"/>
</dbReference>
<sequence>MYKLTVTFVFLFSHLISFSQVKFNHISVNDGLSQSAVHDFAQDKYGYMWIATRDGLNRFDGENFEIFRNKRSDPTTIANSCGWSLAIDDKDRVWVATPDGISYLNAKRTRFFNFYPDELEQDFMKTEQIAVKGNKVYVGTHKGVFIFYIDSQTWEVIKGLEDIRTYALDVADDGRVLISSSSGLYIYKDNKLDKVLPSRINFVKSAYIGNEFIYAADHNDLYKFDLRLNLLDTLRLAPKDKTVRMDITVDQQDRIWVTGQGIEIIDKDFKYLKRIRHDNLDRWSLSNNSLTKIYVSRDGSVWIGTNGFGLNKYNKNLSSINTILYNPYNTEALSTNYVSGLYFNNDSLYVGLRNKIDVFDISDYPAKKLKVIDLQEEQVGRAYKIESINGRLIAGTDRGLLLFDENEEVDKIILEDFYVINFKKFDNNKLLLFTGDINTRLKVLDLSTLKITDWKTPSINETILSGLIEEDVVWLGGDHGVIKYNQRIDSFKHYSEINNELTFQVKDIFRDSKGKLWLGTWSQGLYVCNDDEDIFSPFKLNQSLPNQTIYGILEDEENNLWFSSNKGIIAYLRSEEQILHFSIDYGIQSNEFNTGSFLKLPDGRMVFGGVNGVSYFNPKDLINGSTESRLFIHKVIVNQKILADSIWNKGEFNLEPDQRNIKIQFNAISFNSPSGVQYRYKLHEDDPYIYLGNNNELVLSNLEGGEYSLIINSTGPNGVWQEEKASLSFKIETPLIQKLWFQLLLLALLILFGILYGKYRNVRLKEKANVLEEAIKKRTKKINEQNAAILLKNEEMKAQSELLSVQNKELNEQRKELLELKRTLEERVRDRTEDLNLKNVALQKQNIQMEQFSYISSHNLKGPIASIQGLLALLDNEQQSNSQQEIVNRIRQSIDKLNSIVTDLTKIIDLKEDKQQFDVLNVQAILTNVLKDLKGSIEENNIRVELNIEQDYKIAGVRAYLHSIFYNIIYNSIKYRKSDRHDNYIKIDISAGKDKVKLKFEDNGIGIDMKYAKDKLFRLFQRFNDVHEGKGIGLYMTKVQVEAMNGEIELRSNFNIGTEIHIEFPIYNKVKADTLKSF</sequence>
<keyword evidence="9" id="KW-1185">Reference proteome</keyword>
<dbReference type="InterPro" id="IPR004358">
    <property type="entry name" value="Sig_transdc_His_kin-like_C"/>
</dbReference>
<organism evidence="8 9">
    <name type="scientific">Mangrovivirga halotolerans</name>
    <dbReference type="NCBI Taxonomy" id="2993936"/>
    <lineage>
        <taxon>Bacteria</taxon>
        <taxon>Pseudomonadati</taxon>
        <taxon>Bacteroidota</taxon>
        <taxon>Cytophagia</taxon>
        <taxon>Cytophagales</taxon>
        <taxon>Mangrovivirgaceae</taxon>
        <taxon>Mangrovivirga</taxon>
    </lineage>
</organism>
<dbReference type="SUPFAM" id="SSF55874">
    <property type="entry name" value="ATPase domain of HSP90 chaperone/DNA topoisomerase II/histidine kinase"/>
    <property type="match status" value="1"/>
</dbReference>
<dbReference type="SUPFAM" id="SSF47384">
    <property type="entry name" value="Homodimeric domain of signal transducing histidine kinase"/>
    <property type="match status" value="1"/>
</dbReference>
<dbReference type="InterPro" id="IPR036890">
    <property type="entry name" value="HATPase_C_sf"/>
</dbReference>
<dbReference type="InterPro" id="IPR036097">
    <property type="entry name" value="HisK_dim/P_sf"/>
</dbReference>
<evidence type="ECO:0000256" key="2">
    <source>
        <dbReference type="ARBA" id="ARBA00012438"/>
    </source>
</evidence>
<dbReference type="Proteomes" id="UP001209885">
    <property type="component" value="Unassembled WGS sequence"/>
</dbReference>
<dbReference type="InterPro" id="IPR011110">
    <property type="entry name" value="Reg_prop"/>
</dbReference>
<dbReference type="InterPro" id="IPR011123">
    <property type="entry name" value="Y_Y_Y"/>
</dbReference>
<keyword evidence="5" id="KW-0812">Transmembrane</keyword>
<keyword evidence="8" id="KW-0547">Nucleotide-binding</keyword>
<dbReference type="SUPFAM" id="SSF63829">
    <property type="entry name" value="Calcium-dependent phosphotriesterase"/>
    <property type="match status" value="1"/>
</dbReference>
<protein>
    <recommendedName>
        <fullName evidence="2">histidine kinase</fullName>
        <ecNumber evidence="2">2.7.13.3</ecNumber>
    </recommendedName>
</protein>
<evidence type="ECO:0000256" key="4">
    <source>
        <dbReference type="SAM" id="Coils"/>
    </source>
</evidence>
<dbReference type="InterPro" id="IPR015943">
    <property type="entry name" value="WD40/YVTN_repeat-like_dom_sf"/>
</dbReference>
<dbReference type="InterPro" id="IPR013783">
    <property type="entry name" value="Ig-like_fold"/>
</dbReference>
<dbReference type="PANTHER" id="PTHR43547:SF2">
    <property type="entry name" value="HYBRID SIGNAL TRANSDUCTION HISTIDINE KINASE C"/>
    <property type="match status" value="1"/>
</dbReference>
<dbReference type="SMART" id="SM00387">
    <property type="entry name" value="HATPase_c"/>
    <property type="match status" value="1"/>
</dbReference>
<dbReference type="SUPFAM" id="SSF50998">
    <property type="entry name" value="Quinoprotein alcohol dehydrogenase-like"/>
    <property type="match status" value="1"/>
</dbReference>
<evidence type="ECO:0000256" key="3">
    <source>
        <dbReference type="ARBA" id="ARBA00022553"/>
    </source>
</evidence>
<keyword evidence="3" id="KW-0597">Phosphoprotein</keyword>
<dbReference type="Gene3D" id="3.30.565.10">
    <property type="entry name" value="Histidine kinase-like ATPase, C-terminal domain"/>
    <property type="match status" value="1"/>
</dbReference>
<reference evidence="8 9" key="1">
    <citation type="submission" date="2022-11" db="EMBL/GenBank/DDBJ databases">
        <title>The characterization of three novel Bacteroidetes species and genomic analysis of their roles in tidal elemental geochemical cycles.</title>
        <authorList>
            <person name="Ma K."/>
        </authorList>
    </citation>
    <scope>NUCLEOTIDE SEQUENCE [LARGE SCALE GENOMIC DNA]</scope>
    <source>
        <strain evidence="8 9">M17</strain>
    </source>
</reference>
<dbReference type="InterPro" id="IPR005467">
    <property type="entry name" value="His_kinase_dom"/>
</dbReference>
<feature type="coiled-coil region" evidence="4">
    <location>
        <begin position="761"/>
        <end position="834"/>
    </location>
</feature>
<keyword evidence="6" id="KW-0732">Signal</keyword>
<dbReference type="InterPro" id="IPR003661">
    <property type="entry name" value="HisK_dim/P_dom"/>
</dbReference>
<evidence type="ECO:0000256" key="6">
    <source>
        <dbReference type="SAM" id="SignalP"/>
    </source>
</evidence>
<evidence type="ECO:0000259" key="7">
    <source>
        <dbReference type="PROSITE" id="PS50109"/>
    </source>
</evidence>
<evidence type="ECO:0000313" key="8">
    <source>
        <dbReference type="EMBL" id="MCX2743080.1"/>
    </source>
</evidence>
<feature type="chain" id="PRO_5047451498" description="histidine kinase" evidence="6">
    <location>
        <begin position="20"/>
        <end position="1078"/>
    </location>
</feature>
<proteinExistence type="predicted"/>
<keyword evidence="8" id="KW-0067">ATP-binding</keyword>
<dbReference type="Gene3D" id="2.60.40.10">
    <property type="entry name" value="Immunoglobulins"/>
    <property type="match status" value="1"/>
</dbReference>
<dbReference type="GO" id="GO:0005524">
    <property type="term" value="F:ATP binding"/>
    <property type="evidence" value="ECO:0007669"/>
    <property type="project" value="UniProtKB-KW"/>
</dbReference>
<name>A0ABT3RPI4_9BACT</name>
<dbReference type="PRINTS" id="PR00344">
    <property type="entry name" value="BCTRLSENSOR"/>
</dbReference>
<gene>
    <name evidence="8" type="ORF">OO013_04345</name>
</gene>
<comment type="catalytic activity">
    <reaction evidence="1">
        <text>ATP + protein L-histidine = ADP + protein N-phospho-L-histidine.</text>
        <dbReference type="EC" id="2.7.13.3"/>
    </reaction>
</comment>
<feature type="domain" description="Histidine kinase" evidence="7">
    <location>
        <begin position="855"/>
        <end position="1068"/>
    </location>
</feature>
<evidence type="ECO:0000313" key="9">
    <source>
        <dbReference type="Proteomes" id="UP001209885"/>
    </source>
</evidence>
<dbReference type="PROSITE" id="PS50109">
    <property type="entry name" value="HIS_KIN"/>
    <property type="match status" value="1"/>
</dbReference>
<evidence type="ECO:0000256" key="1">
    <source>
        <dbReference type="ARBA" id="ARBA00000085"/>
    </source>
</evidence>
<feature type="signal peptide" evidence="6">
    <location>
        <begin position="1"/>
        <end position="19"/>
    </location>
</feature>
<dbReference type="Pfam" id="PF07495">
    <property type="entry name" value="Y_Y_Y"/>
    <property type="match status" value="1"/>
</dbReference>
<dbReference type="Gene3D" id="2.130.10.10">
    <property type="entry name" value="YVTN repeat-like/Quinoprotein amine dehydrogenase"/>
    <property type="match status" value="3"/>
</dbReference>
<comment type="caution">
    <text evidence="8">The sequence shown here is derived from an EMBL/GenBank/DDBJ whole genome shotgun (WGS) entry which is preliminary data.</text>
</comment>